<gene>
    <name evidence="2" type="ORF">PG999_004909</name>
</gene>
<accession>A0AAW0R0R3</accession>
<reference evidence="2 3" key="1">
    <citation type="submission" date="2023-01" db="EMBL/GenBank/DDBJ databases">
        <title>Analysis of 21 Apiospora genomes using comparative genomics revels a genus with tremendous synthesis potential of carbohydrate active enzymes and secondary metabolites.</title>
        <authorList>
            <person name="Sorensen T."/>
        </authorList>
    </citation>
    <scope>NUCLEOTIDE SEQUENCE [LARGE SCALE GENOMIC DNA]</scope>
    <source>
        <strain evidence="2 3">CBS 117206</strain>
    </source>
</reference>
<proteinExistence type="predicted"/>
<dbReference type="EMBL" id="JAQQWP010000004">
    <property type="protein sequence ID" value="KAK8120789.1"/>
    <property type="molecule type" value="Genomic_DNA"/>
</dbReference>
<dbReference type="Pfam" id="PF26639">
    <property type="entry name" value="Het-6_barrel"/>
    <property type="match status" value="1"/>
</dbReference>
<dbReference type="Pfam" id="PF06985">
    <property type="entry name" value="HET"/>
    <property type="match status" value="1"/>
</dbReference>
<evidence type="ECO:0000313" key="3">
    <source>
        <dbReference type="Proteomes" id="UP001392437"/>
    </source>
</evidence>
<evidence type="ECO:0000259" key="1">
    <source>
        <dbReference type="Pfam" id="PF06985"/>
    </source>
</evidence>
<protein>
    <recommendedName>
        <fullName evidence="1">Heterokaryon incompatibility domain-containing protein</fullName>
    </recommendedName>
</protein>
<dbReference type="AlphaFoldDB" id="A0AAW0R0R3"/>
<dbReference type="PANTHER" id="PTHR24148">
    <property type="entry name" value="ANKYRIN REPEAT DOMAIN-CONTAINING PROTEIN 39 HOMOLOG-RELATED"/>
    <property type="match status" value="1"/>
</dbReference>
<name>A0AAW0R0R3_9PEZI</name>
<dbReference type="Proteomes" id="UP001392437">
    <property type="component" value="Unassembled WGS sequence"/>
</dbReference>
<comment type="caution">
    <text evidence="2">The sequence shown here is derived from an EMBL/GenBank/DDBJ whole genome shotgun (WGS) entry which is preliminary data.</text>
</comment>
<sequence length="633" mass="71630">MEKDAAFQYEPLQHCYIRLLVLSPSNKPDGQIVCSLATHNLQINQHSPYEALSYTWGDEPATAKIKLNQKVFLCRPNLHAALRRLRRTDEPRHLWVDAISINQDDTAERNHQVGLMRSIYSQAQVVIAWLGESTPGSDSGMEFLKAMHNDMMAAHGSASPMRVGSAMSRGVRDARVVIAGRDETLREFQDYYAPVFKLLQGGNGNTGCIASLDAAVALLQRQWWIRMWTLQESVLAREVQVFCGPSMVPINWFFEFSFFIFLSVNFRLWPGSDFGADINVRVARSTSDVRDYVVHRGHVSPLFALDSAWHRKASDPRDKVYSIMGLVGNAFSFEPDYDTTVESVYTAAISAVVKQDKRLTFLGLMTKQCELRNPKLPSWVPDLQLHSIVESDYISALSKPRFHTRVYDASSMGDQEDQLVTVNDGVLTLKGRAVGRVAKVGPQAPGRILTNNDDELEAWGSNMESVLGQWRSLLPLHQTYEHTTEPVMRAFWRCVLADLRQGIVHPSYDPGKPTRLDKNERQELEKVLDNEEQRSALLAFWASFCKLHFRQPRLIEQFNRQFCVTTNGFFGLGPPLLETGDTICLLQGGPVAYVLRPLVNGRWRYIGESYVHGIMDGELVVGKDSFQQKFEIE</sequence>
<organism evidence="2 3">
    <name type="scientific">Apiospora kogelbergensis</name>
    <dbReference type="NCBI Taxonomy" id="1337665"/>
    <lineage>
        <taxon>Eukaryota</taxon>
        <taxon>Fungi</taxon>
        <taxon>Dikarya</taxon>
        <taxon>Ascomycota</taxon>
        <taxon>Pezizomycotina</taxon>
        <taxon>Sordariomycetes</taxon>
        <taxon>Xylariomycetidae</taxon>
        <taxon>Amphisphaeriales</taxon>
        <taxon>Apiosporaceae</taxon>
        <taxon>Apiospora</taxon>
    </lineage>
</organism>
<dbReference type="InterPro" id="IPR010730">
    <property type="entry name" value="HET"/>
</dbReference>
<dbReference type="PANTHER" id="PTHR24148:SF73">
    <property type="entry name" value="HET DOMAIN PROTEIN (AFU_ORTHOLOGUE AFUA_8G01020)"/>
    <property type="match status" value="1"/>
</dbReference>
<evidence type="ECO:0000313" key="2">
    <source>
        <dbReference type="EMBL" id="KAK8120789.1"/>
    </source>
</evidence>
<dbReference type="InterPro" id="IPR052895">
    <property type="entry name" value="HetReg/Transcr_Mod"/>
</dbReference>
<keyword evidence="3" id="KW-1185">Reference proteome</keyword>
<feature type="domain" description="Heterokaryon incompatibility" evidence="1">
    <location>
        <begin position="49"/>
        <end position="232"/>
    </location>
</feature>